<dbReference type="PANTHER" id="PTHR38657">
    <property type="entry name" value="SLR1343 PROTEIN"/>
    <property type="match status" value="1"/>
</dbReference>
<dbReference type="InterPro" id="IPR036134">
    <property type="entry name" value="Crypto/Photolyase_FAD-like_sf"/>
</dbReference>
<comment type="caution">
    <text evidence="1">The sequence shown here is derived from an EMBL/GenBank/DDBJ whole genome shotgun (WGS) entry which is preliminary data.</text>
</comment>
<keyword evidence="2" id="KW-1185">Reference proteome</keyword>
<dbReference type="InterPro" id="IPR052551">
    <property type="entry name" value="UV-DNA_repair_photolyase"/>
</dbReference>
<protein>
    <submittedName>
        <fullName evidence="1">Cryptochrome/photolyase family protein</fullName>
    </submittedName>
</protein>
<sequence length="523" mass="59752">MSPDRSAPAWTRPQRVVWVLGDQLWMGHPALVDFNPATDHVLMVEAPGEARAVWNHRARIAVFLSAMRHFCNDVHRLGWAYTYVRLTDMADEPSLAGRAQRVLQSLQPRVLRLCEPGDWRTLTSAQALADDLGVDLELFADPHFMCSRTEFARWAQGKKTLRMEFFYRDMRRRHGVLMEGRDPAGGQWNYDSDNRQGFPASGPGPIAAPELFAPDRITEQVLTLVAELFPDHPGDLAHFVWPVTRAQALEALERFISVRLAPFGPYQDAMWTGTPWGWHSLLSVALNLHLLDPREVIAAAEAAWREQHLPLASVEGFIRQVLGWREFIRGLYWLDMPQMAEANHFDHHRALPAWYWTGQTRMACQREVVQQTLTHGYAHHIQRLMVTGQFALLAEIEPRQVSDWYLAMYVDAVEWVELPNTVGMALHATGPRFTSKPYIASGQYLKRMSNYCQGCAYDPAQRTGPRACPVTTLYWHFLLRHADELARNPRTALMVKSTARLSPEERLRINQTAADVLDHLDDL</sequence>
<evidence type="ECO:0000313" key="1">
    <source>
        <dbReference type="EMBL" id="MDD0839396.1"/>
    </source>
</evidence>
<dbReference type="Proteomes" id="UP001528673">
    <property type="component" value="Unassembled WGS sequence"/>
</dbReference>
<dbReference type="Pfam" id="PF04244">
    <property type="entry name" value="DPRP"/>
    <property type="match status" value="1"/>
</dbReference>
<name>A0ABT5N155_9BURK</name>
<dbReference type="InterPro" id="IPR007357">
    <property type="entry name" value="PhrB-like"/>
</dbReference>
<proteinExistence type="predicted"/>
<dbReference type="SUPFAM" id="SSF48173">
    <property type="entry name" value="Cryptochrome/photolyase FAD-binding domain"/>
    <property type="match status" value="1"/>
</dbReference>
<evidence type="ECO:0000313" key="2">
    <source>
        <dbReference type="Proteomes" id="UP001528673"/>
    </source>
</evidence>
<dbReference type="RefSeq" id="WP_273951848.1">
    <property type="nucleotide sequence ID" value="NZ_JAQSIP010000005.1"/>
</dbReference>
<accession>A0ABT5N155</accession>
<dbReference type="Gene3D" id="1.10.579.10">
    <property type="entry name" value="DNA Cyclobutane Dipyrimidine Photolyase, subunit A, domain 3"/>
    <property type="match status" value="1"/>
</dbReference>
<organism evidence="1 2">
    <name type="scientific">Curvibacter cyanobacteriorum</name>
    <dbReference type="NCBI Taxonomy" id="3026422"/>
    <lineage>
        <taxon>Bacteria</taxon>
        <taxon>Pseudomonadati</taxon>
        <taxon>Pseudomonadota</taxon>
        <taxon>Betaproteobacteria</taxon>
        <taxon>Burkholderiales</taxon>
        <taxon>Comamonadaceae</taxon>
        <taxon>Curvibacter</taxon>
    </lineage>
</organism>
<dbReference type="Gene3D" id="1.25.40.80">
    <property type="match status" value="1"/>
</dbReference>
<dbReference type="Gene3D" id="1.10.10.1710">
    <property type="entry name" value="Deoxyribodipyrimidine photolyase-related"/>
    <property type="match status" value="1"/>
</dbReference>
<dbReference type="PANTHER" id="PTHR38657:SF1">
    <property type="entry name" value="SLR1343 PROTEIN"/>
    <property type="match status" value="1"/>
</dbReference>
<dbReference type="Gene3D" id="3.40.50.620">
    <property type="entry name" value="HUPs"/>
    <property type="match status" value="1"/>
</dbReference>
<dbReference type="EMBL" id="JAQSIP010000005">
    <property type="protein sequence ID" value="MDD0839396.1"/>
    <property type="molecule type" value="Genomic_DNA"/>
</dbReference>
<gene>
    <name evidence="1" type="ORF">PSQ40_12500</name>
</gene>
<reference evidence="1 2" key="1">
    <citation type="submission" date="2023-02" db="EMBL/GenBank/DDBJ databases">
        <title>Bacterial whole genomic sequence of Curvibacter sp. HBC61.</title>
        <authorList>
            <person name="Le V."/>
            <person name="Ko S.-R."/>
            <person name="Ahn C.-Y."/>
            <person name="Oh H.-M."/>
        </authorList>
    </citation>
    <scope>NUCLEOTIDE SEQUENCE [LARGE SCALE GENOMIC DNA]</scope>
    <source>
        <strain evidence="1 2">HBC61</strain>
    </source>
</reference>
<dbReference type="InterPro" id="IPR014729">
    <property type="entry name" value="Rossmann-like_a/b/a_fold"/>
</dbReference>